<name>A3NZ47_BURP0</name>
<gene>
    <name evidence="1" type="ordered locus">BURPS1106A_3381</name>
</gene>
<sequence length="105" mass="11378">MHALGLRCDVRRVCVRRRGSAATVSIGVRRFESAHRAGKPSVHRIARLAGVRIVGCGPHRRVARGARRCGPPTARRRTRVAFGRMSAGIASSCPPRPARQTPSCC</sequence>
<dbReference type="HOGENOM" id="CLU_176825_0_0_4"/>
<accession>A3NZ47</accession>
<dbReference type="Proteomes" id="UP000006738">
    <property type="component" value="Chromosome I"/>
</dbReference>
<dbReference type="KEGG" id="bpl:BURPS1106A_3381"/>
<dbReference type="EMBL" id="CP000572">
    <property type="protein sequence ID" value="ABN91777.1"/>
    <property type="molecule type" value="Genomic_DNA"/>
</dbReference>
<dbReference type="AlphaFoldDB" id="A3NZ47"/>
<evidence type="ECO:0000313" key="2">
    <source>
        <dbReference type="Proteomes" id="UP000006738"/>
    </source>
</evidence>
<protein>
    <submittedName>
        <fullName evidence="1">Uncharacterized protein</fullName>
    </submittedName>
</protein>
<proteinExistence type="predicted"/>
<reference evidence="1 2" key="1">
    <citation type="submission" date="2007-02" db="EMBL/GenBank/DDBJ databases">
        <authorList>
            <person name="DeShazer D."/>
            <person name="Woods D.E."/>
            <person name="Nierman W.C."/>
        </authorList>
    </citation>
    <scope>NUCLEOTIDE SEQUENCE [LARGE SCALE GENOMIC DNA]</scope>
    <source>
        <strain evidence="1 2">1106a</strain>
    </source>
</reference>
<evidence type="ECO:0000313" key="1">
    <source>
        <dbReference type="EMBL" id="ABN91777.1"/>
    </source>
</evidence>
<organism evidence="1 2">
    <name type="scientific">Burkholderia pseudomallei (strain 1106a)</name>
    <dbReference type="NCBI Taxonomy" id="357348"/>
    <lineage>
        <taxon>Bacteria</taxon>
        <taxon>Pseudomonadati</taxon>
        <taxon>Pseudomonadota</taxon>
        <taxon>Betaproteobacteria</taxon>
        <taxon>Burkholderiales</taxon>
        <taxon>Burkholderiaceae</taxon>
        <taxon>Burkholderia</taxon>
        <taxon>pseudomallei group</taxon>
    </lineage>
</organism>